<dbReference type="Pfam" id="PF13377">
    <property type="entry name" value="Peripla_BP_3"/>
    <property type="match status" value="1"/>
</dbReference>
<organism evidence="5 6">
    <name type="scientific">Pseudobythopirellula maris</name>
    <dbReference type="NCBI Taxonomy" id="2527991"/>
    <lineage>
        <taxon>Bacteria</taxon>
        <taxon>Pseudomonadati</taxon>
        <taxon>Planctomycetota</taxon>
        <taxon>Planctomycetia</taxon>
        <taxon>Pirellulales</taxon>
        <taxon>Lacipirellulaceae</taxon>
        <taxon>Pseudobythopirellula</taxon>
    </lineage>
</organism>
<keyword evidence="6" id="KW-1185">Reference proteome</keyword>
<sequence length="397" mass="44325">MKPEKLASRRVALIMGQDLAYNREVMRGVQAYAHSHAGWVIRDGPMAQHVLKPLREWGPDGVIAHLLDRKVAEELGELRVPLVNTTSTLSELNHPLVEADHGAVGRMAAAYFMDRGFTNFGFFGSAHAGFSREREAGFREALAARGYSATACYAEYLPRPSADVSWVNVDACVRAWLNELSKPVAILSSNDVPARELADICRQLKLDVPNQVALLGVDNDELECNLATPPLSSIVLPAQQIGYEAAEQLERLMAGEPLRQQRTHLAPIRVVSRFSTDTLAVEDPDLRVALSYIRSHAHLEISVESVHEHAAVSRRLLERKFRERLGRTVLNEIRRTRIELAKQLLTETDLPMPAVAKRAGFSGARRLAVVFRQEETLTPSEFRESVRRHNSLSHNDT</sequence>
<dbReference type="PANTHER" id="PTHR30146:SF24">
    <property type="entry name" value="XYLOSE OPERON REGULATORY PROTEIN"/>
    <property type="match status" value="1"/>
</dbReference>
<comment type="caution">
    <text evidence="5">The sequence shown here is derived from an EMBL/GenBank/DDBJ whole genome shotgun (WGS) entry which is preliminary data.</text>
</comment>
<reference evidence="5 6" key="1">
    <citation type="submission" date="2019-02" db="EMBL/GenBank/DDBJ databases">
        <title>Deep-cultivation of Planctomycetes and their phenomic and genomic characterization uncovers novel biology.</title>
        <authorList>
            <person name="Wiegand S."/>
            <person name="Jogler M."/>
            <person name="Boedeker C."/>
            <person name="Pinto D."/>
            <person name="Vollmers J."/>
            <person name="Rivas-Marin E."/>
            <person name="Kohn T."/>
            <person name="Peeters S.H."/>
            <person name="Heuer A."/>
            <person name="Rast P."/>
            <person name="Oberbeckmann S."/>
            <person name="Bunk B."/>
            <person name="Jeske O."/>
            <person name="Meyerdierks A."/>
            <person name="Storesund J.E."/>
            <person name="Kallscheuer N."/>
            <person name="Luecker S."/>
            <person name="Lage O.M."/>
            <person name="Pohl T."/>
            <person name="Merkel B.J."/>
            <person name="Hornburger P."/>
            <person name="Mueller R.-W."/>
            <person name="Bruemmer F."/>
            <person name="Labrenz M."/>
            <person name="Spormann A.M."/>
            <person name="Op Den Camp H."/>
            <person name="Overmann J."/>
            <person name="Amann R."/>
            <person name="Jetten M.S.M."/>
            <person name="Mascher T."/>
            <person name="Medema M.H."/>
            <person name="Devos D.P."/>
            <person name="Kaster A.-K."/>
            <person name="Ovreas L."/>
            <person name="Rohde M."/>
            <person name="Galperin M.Y."/>
            <person name="Jogler C."/>
        </authorList>
    </citation>
    <scope>NUCLEOTIDE SEQUENCE [LARGE SCALE GENOMIC DNA]</scope>
    <source>
        <strain evidence="5 6">Mal64</strain>
    </source>
</reference>
<evidence type="ECO:0000313" key="6">
    <source>
        <dbReference type="Proteomes" id="UP000315440"/>
    </source>
</evidence>
<dbReference type="EMBL" id="SJPQ01000004">
    <property type="protein sequence ID" value="TWT86669.1"/>
    <property type="molecule type" value="Genomic_DNA"/>
</dbReference>
<dbReference type="Pfam" id="PF22177">
    <property type="entry name" value="PBP1_XylR"/>
    <property type="match status" value="1"/>
</dbReference>
<dbReference type="Gene3D" id="3.40.50.2300">
    <property type="match status" value="2"/>
</dbReference>
<dbReference type="AlphaFoldDB" id="A0A5C5ZGX1"/>
<proteinExistence type="predicted"/>
<dbReference type="InterPro" id="IPR046335">
    <property type="entry name" value="LacI/GalR-like_sensor"/>
</dbReference>
<dbReference type="Gene3D" id="1.10.10.60">
    <property type="entry name" value="Homeodomain-like"/>
    <property type="match status" value="1"/>
</dbReference>
<evidence type="ECO:0000259" key="4">
    <source>
        <dbReference type="PROSITE" id="PS01124"/>
    </source>
</evidence>
<evidence type="ECO:0000313" key="5">
    <source>
        <dbReference type="EMBL" id="TWT86669.1"/>
    </source>
</evidence>
<keyword evidence="2" id="KW-0238">DNA-binding</keyword>
<dbReference type="InterPro" id="IPR054031">
    <property type="entry name" value="XylR_PBP1"/>
</dbReference>
<dbReference type="SUPFAM" id="SSF53822">
    <property type="entry name" value="Periplasmic binding protein-like I"/>
    <property type="match status" value="1"/>
</dbReference>
<dbReference type="GO" id="GO:0000976">
    <property type="term" value="F:transcription cis-regulatory region binding"/>
    <property type="evidence" value="ECO:0007669"/>
    <property type="project" value="TreeGrafter"/>
</dbReference>
<dbReference type="PROSITE" id="PS01124">
    <property type="entry name" value="HTH_ARAC_FAMILY_2"/>
    <property type="match status" value="1"/>
</dbReference>
<gene>
    <name evidence="5" type="primary">xylR_9</name>
    <name evidence="5" type="ORF">Mal64_34980</name>
</gene>
<dbReference type="RefSeq" id="WP_146402640.1">
    <property type="nucleotide sequence ID" value="NZ_SJPQ01000004.1"/>
</dbReference>
<feature type="domain" description="HTH araC/xylS-type" evidence="4">
    <location>
        <begin position="287"/>
        <end position="385"/>
    </location>
</feature>
<dbReference type="Proteomes" id="UP000315440">
    <property type="component" value="Unassembled WGS sequence"/>
</dbReference>
<dbReference type="SMART" id="SM00342">
    <property type="entry name" value="HTH_ARAC"/>
    <property type="match status" value="1"/>
</dbReference>
<dbReference type="PANTHER" id="PTHR30146">
    <property type="entry name" value="LACI-RELATED TRANSCRIPTIONAL REPRESSOR"/>
    <property type="match status" value="1"/>
</dbReference>
<protein>
    <submittedName>
        <fullName evidence="5">Xylose operon regulatory protein</fullName>
    </submittedName>
</protein>
<dbReference type="InterPro" id="IPR018060">
    <property type="entry name" value="HTH_AraC"/>
</dbReference>
<name>A0A5C5ZGX1_9BACT</name>
<accession>A0A5C5ZGX1</accession>
<dbReference type="GO" id="GO:0003700">
    <property type="term" value="F:DNA-binding transcription factor activity"/>
    <property type="evidence" value="ECO:0007669"/>
    <property type="project" value="InterPro"/>
</dbReference>
<keyword evidence="1" id="KW-0805">Transcription regulation</keyword>
<keyword evidence="3" id="KW-0804">Transcription</keyword>
<dbReference type="InterPro" id="IPR009057">
    <property type="entry name" value="Homeodomain-like_sf"/>
</dbReference>
<evidence type="ECO:0000256" key="1">
    <source>
        <dbReference type="ARBA" id="ARBA00023015"/>
    </source>
</evidence>
<dbReference type="Pfam" id="PF12833">
    <property type="entry name" value="HTH_18"/>
    <property type="match status" value="1"/>
</dbReference>
<evidence type="ECO:0000256" key="2">
    <source>
        <dbReference type="ARBA" id="ARBA00023125"/>
    </source>
</evidence>
<dbReference type="OrthoDB" id="9795616at2"/>
<dbReference type="SUPFAM" id="SSF46689">
    <property type="entry name" value="Homeodomain-like"/>
    <property type="match status" value="1"/>
</dbReference>
<dbReference type="InterPro" id="IPR028082">
    <property type="entry name" value="Peripla_BP_I"/>
</dbReference>
<evidence type="ECO:0000256" key="3">
    <source>
        <dbReference type="ARBA" id="ARBA00023163"/>
    </source>
</evidence>
<dbReference type="CDD" id="cd01543">
    <property type="entry name" value="PBP1_XylR"/>
    <property type="match status" value="1"/>
</dbReference>